<keyword evidence="1" id="KW-1133">Transmembrane helix</keyword>
<gene>
    <name evidence="2" type="ORF">R8Z52_01325</name>
</gene>
<keyword evidence="1" id="KW-0472">Membrane</keyword>
<dbReference type="RefSeq" id="WP_261893965.1">
    <property type="nucleotide sequence ID" value="NZ_AP024895.1"/>
</dbReference>
<sequence length="110" mass="13043">MTLFLTIVIGVFSSLFATEITPNGIVEWNRTFKTYSFWILIILSIIWLWIHINLMEYDNSILAFSDDEYCKAYMRKAQLEAYVLNIKENPKEVNTMELNEFKSKLEGYKK</sequence>
<feature type="transmembrane region" description="Helical" evidence="1">
    <location>
        <begin position="33"/>
        <end position="50"/>
    </location>
</feature>
<reference evidence="2 3" key="1">
    <citation type="submission" date="2023-11" db="EMBL/GenBank/DDBJ databases">
        <title>Plant-associative lifestyle of Vibrio porteresiae and its evolutionary dynamics.</title>
        <authorList>
            <person name="Rameshkumar N."/>
            <person name="Kirti K."/>
        </authorList>
    </citation>
    <scope>NUCLEOTIDE SEQUENCE [LARGE SCALE GENOMIC DNA]</scope>
    <source>
        <strain evidence="2 3">MSSRF30</strain>
    </source>
</reference>
<proteinExistence type="predicted"/>
<accession>A0ABZ0QDV4</accession>
<name>A0ABZ0QDV4_9VIBR</name>
<protein>
    <submittedName>
        <fullName evidence="2">Uncharacterized protein</fullName>
    </submittedName>
</protein>
<keyword evidence="3" id="KW-1185">Reference proteome</keyword>
<keyword evidence="1" id="KW-0812">Transmembrane</keyword>
<evidence type="ECO:0000256" key="1">
    <source>
        <dbReference type="SAM" id="Phobius"/>
    </source>
</evidence>
<organism evidence="2 3">
    <name type="scientific">Vibrio porteresiae DSM 19223</name>
    <dbReference type="NCBI Taxonomy" id="1123496"/>
    <lineage>
        <taxon>Bacteria</taxon>
        <taxon>Pseudomonadati</taxon>
        <taxon>Pseudomonadota</taxon>
        <taxon>Gammaproteobacteria</taxon>
        <taxon>Vibrionales</taxon>
        <taxon>Vibrionaceae</taxon>
        <taxon>Vibrio</taxon>
    </lineage>
</organism>
<evidence type="ECO:0000313" key="2">
    <source>
        <dbReference type="EMBL" id="WPC73957.1"/>
    </source>
</evidence>
<evidence type="ECO:0000313" key="3">
    <source>
        <dbReference type="Proteomes" id="UP001304071"/>
    </source>
</evidence>
<dbReference type="Proteomes" id="UP001304071">
    <property type="component" value="Chromosome 1"/>
</dbReference>
<dbReference type="EMBL" id="CP138203">
    <property type="protein sequence ID" value="WPC73957.1"/>
    <property type="molecule type" value="Genomic_DNA"/>
</dbReference>